<organism evidence="10 11">
    <name type="scientific">Caenorhabditis japonica</name>
    <dbReference type="NCBI Taxonomy" id="281687"/>
    <lineage>
        <taxon>Eukaryota</taxon>
        <taxon>Metazoa</taxon>
        <taxon>Ecdysozoa</taxon>
        <taxon>Nematoda</taxon>
        <taxon>Chromadorea</taxon>
        <taxon>Rhabditida</taxon>
        <taxon>Rhabditina</taxon>
        <taxon>Rhabditomorpha</taxon>
        <taxon>Rhabditoidea</taxon>
        <taxon>Rhabditidae</taxon>
        <taxon>Peloderinae</taxon>
        <taxon>Caenorhabditis</taxon>
    </lineage>
</organism>
<evidence type="ECO:0000256" key="4">
    <source>
        <dbReference type="ARBA" id="ARBA00023157"/>
    </source>
</evidence>
<feature type="domain" description="SEA" evidence="8">
    <location>
        <begin position="1"/>
        <end position="112"/>
    </location>
</feature>
<dbReference type="PROSITE" id="PS01187">
    <property type="entry name" value="EGF_CA"/>
    <property type="match status" value="1"/>
</dbReference>
<dbReference type="Pfam" id="PF01390">
    <property type="entry name" value="SEA"/>
    <property type="match status" value="1"/>
</dbReference>
<evidence type="ECO:0000256" key="2">
    <source>
        <dbReference type="ARBA" id="ARBA00022729"/>
    </source>
</evidence>
<dbReference type="SMART" id="SM00181">
    <property type="entry name" value="EGF"/>
    <property type="match status" value="5"/>
</dbReference>
<accession>A0A8R1EUP2</accession>
<evidence type="ECO:0000259" key="9">
    <source>
        <dbReference type="PROSITE" id="PS50026"/>
    </source>
</evidence>
<dbReference type="InterPro" id="IPR001881">
    <property type="entry name" value="EGF-like_Ca-bd_dom"/>
</dbReference>
<reference evidence="11" key="1">
    <citation type="submission" date="2010-08" db="EMBL/GenBank/DDBJ databases">
        <authorList>
            <consortium name="Caenorhabditis japonica Sequencing Consortium"/>
            <person name="Wilson R.K."/>
        </authorList>
    </citation>
    <scope>NUCLEOTIDE SEQUENCE [LARGE SCALE GENOMIC DNA]</scope>
    <source>
        <strain evidence="11">DF5081</strain>
    </source>
</reference>
<dbReference type="PANTHER" id="PTHR24050">
    <property type="entry name" value="PA14 DOMAIN-CONTAINING PROTEIN"/>
    <property type="match status" value="1"/>
</dbReference>
<dbReference type="SUPFAM" id="SSF57196">
    <property type="entry name" value="EGF/Laminin"/>
    <property type="match status" value="1"/>
</dbReference>
<dbReference type="InterPro" id="IPR000082">
    <property type="entry name" value="SEA_dom"/>
</dbReference>
<evidence type="ECO:0000256" key="3">
    <source>
        <dbReference type="ARBA" id="ARBA00022737"/>
    </source>
</evidence>
<feature type="region of interest" description="Disordered" evidence="6">
    <location>
        <begin position="523"/>
        <end position="577"/>
    </location>
</feature>
<feature type="compositionally biased region" description="Polar residues" evidence="6">
    <location>
        <begin position="547"/>
        <end position="558"/>
    </location>
</feature>
<feature type="domain" description="EGF-like" evidence="9">
    <location>
        <begin position="311"/>
        <end position="347"/>
    </location>
</feature>
<evidence type="ECO:0000313" key="10">
    <source>
        <dbReference type="EnsemblMetazoa" id="CJA42425.1"/>
    </source>
</evidence>
<keyword evidence="3" id="KW-0677">Repeat</keyword>
<evidence type="ECO:0008006" key="12">
    <source>
        <dbReference type="Google" id="ProtNLM"/>
    </source>
</evidence>
<reference evidence="10" key="2">
    <citation type="submission" date="2022-06" db="UniProtKB">
        <authorList>
            <consortium name="EnsemblMetazoa"/>
        </authorList>
    </citation>
    <scope>IDENTIFICATION</scope>
    <source>
        <strain evidence="10">DF5081</strain>
    </source>
</reference>
<proteinExistence type="predicted"/>
<feature type="domain" description="EGF-like" evidence="9">
    <location>
        <begin position="266"/>
        <end position="304"/>
    </location>
</feature>
<dbReference type="PROSITE" id="PS50026">
    <property type="entry name" value="EGF_3"/>
    <property type="match status" value="5"/>
</dbReference>
<comment type="caution">
    <text evidence="5">Lacks conserved residue(s) required for the propagation of feature annotation.</text>
</comment>
<dbReference type="Pfam" id="PF07645">
    <property type="entry name" value="EGF_CA"/>
    <property type="match status" value="1"/>
</dbReference>
<dbReference type="SMART" id="SM00200">
    <property type="entry name" value="SEA"/>
    <property type="match status" value="1"/>
</dbReference>
<dbReference type="InterPro" id="IPR000152">
    <property type="entry name" value="EGF-type_Asp/Asn_hydroxyl_site"/>
</dbReference>
<feature type="domain" description="EGF-like" evidence="9">
    <location>
        <begin position="210"/>
        <end position="247"/>
    </location>
</feature>
<feature type="domain" description="EGF-like" evidence="9">
    <location>
        <begin position="114"/>
        <end position="151"/>
    </location>
</feature>
<keyword evidence="4 5" id="KW-1015">Disulfide bond</keyword>
<evidence type="ECO:0000259" key="8">
    <source>
        <dbReference type="PROSITE" id="PS50024"/>
    </source>
</evidence>
<dbReference type="InterPro" id="IPR049883">
    <property type="entry name" value="NOTCH1_EGF-like"/>
</dbReference>
<keyword evidence="7" id="KW-1133">Transmembrane helix</keyword>
<feature type="disulfide bond" evidence="5">
    <location>
        <begin position="318"/>
        <end position="335"/>
    </location>
</feature>
<keyword evidence="2" id="KW-0732">Signal</keyword>
<dbReference type="CDD" id="cd00054">
    <property type="entry name" value="EGF_CA"/>
    <property type="match status" value="2"/>
</dbReference>
<dbReference type="InterPro" id="IPR018097">
    <property type="entry name" value="EGF_Ca-bd_CS"/>
</dbReference>
<dbReference type="Proteomes" id="UP000005237">
    <property type="component" value="Unassembled WGS sequence"/>
</dbReference>
<evidence type="ECO:0000256" key="5">
    <source>
        <dbReference type="PROSITE-ProRule" id="PRU00076"/>
    </source>
</evidence>
<keyword evidence="11" id="KW-1185">Reference proteome</keyword>
<feature type="domain" description="EGF-like" evidence="9">
    <location>
        <begin position="162"/>
        <end position="201"/>
    </location>
</feature>
<feature type="compositionally biased region" description="Polar residues" evidence="6">
    <location>
        <begin position="531"/>
        <end position="540"/>
    </location>
</feature>
<dbReference type="EnsemblMetazoa" id="CJA42425.1">
    <property type="protein sequence ID" value="CJA42425.1"/>
    <property type="gene ID" value="WBGene00218273"/>
</dbReference>
<dbReference type="Pfam" id="PF25478">
    <property type="entry name" value="EGF_Mua-3"/>
    <property type="match status" value="1"/>
</dbReference>
<keyword evidence="7" id="KW-0472">Membrane</keyword>
<dbReference type="PROSITE" id="PS00022">
    <property type="entry name" value="EGF_1"/>
    <property type="match status" value="1"/>
</dbReference>
<protein>
    <recommendedName>
        <fullName evidence="12">EGF-like domain-containing protein</fullName>
    </recommendedName>
</protein>
<evidence type="ECO:0000256" key="7">
    <source>
        <dbReference type="SAM" id="Phobius"/>
    </source>
</evidence>
<dbReference type="InterPro" id="IPR000742">
    <property type="entry name" value="EGF"/>
</dbReference>
<dbReference type="PROSITE" id="PS00010">
    <property type="entry name" value="ASX_HYDROXYL"/>
    <property type="match status" value="2"/>
</dbReference>
<evidence type="ECO:0000256" key="6">
    <source>
        <dbReference type="SAM" id="MobiDB-lite"/>
    </source>
</evidence>
<keyword evidence="7" id="KW-0812">Transmembrane</keyword>
<feature type="transmembrane region" description="Helical" evidence="7">
    <location>
        <begin position="354"/>
        <end position="377"/>
    </location>
</feature>
<dbReference type="SMART" id="SM00179">
    <property type="entry name" value="EGF_CA"/>
    <property type="match status" value="3"/>
</dbReference>
<sequence length="701" mass="76544">MEKPIVFSESFDNPQSPVYKKITTRLEEGIEGCYPHTELKNAFVSAEVNDIINPVLMNASYDTGLLFNTTVHFRKGMVRVPSDAYYQLVKYITEENNDEVGDSDLYLNPQQPDPFKPCFKNDCDPHGKCIETSKYTYKCECGVGYRDINPQSPGKKCLPVHGFNECERKEDNECSENARCIDLEHLYKCECLPSYYDNSAPGEVPGSLCVLDYCSDVNFCPTNTTCKNMEQQAECKCDPGFMDIRKSEKRTALGMGDDTLCMHVRDVDECALGLNNCSGVAHCIDKAVGYTCKCPDGYIDGNPDEPGRVCGALLCDLCNAHGDCVHNTATNNITCICTDGWSGAQCQNCTLQRLIGLLILLALLFLLLTLCCLLYFCTKCHCFKGRRFGGGAGTGAFGYRRGGAWPWSTLEGSSSSESGAEFSAMSAAGNEYYPDIGIPRAKLKSGAAGGAVTTSNNMESQMLEVSKLDKYLDENMVRIPRAHLVDVHGDMSFDSMSEASSEYTIKEEIERKVTTDVTTKEIKTTTTTDESGNTVITTSEAVHHPGGTTTVHGSSGMTSGAAGYSMQNNDSSSSSYSGAAYQSAQQASSFSAAAASSEMSSAQNMGGYASIRHTGERERGDSVEEFSIGRARGVNAHTSSLTANREVEEYCSEEEDVEHSVGDKRTFVSKNHSYEPFYGGESEKFRTEVVTQKTSTQVTKK</sequence>
<dbReference type="PROSITE" id="PS50024">
    <property type="entry name" value="SEA"/>
    <property type="match status" value="1"/>
</dbReference>
<dbReference type="InterPro" id="IPR052235">
    <property type="entry name" value="Nephronectin_domain"/>
</dbReference>
<keyword evidence="1 5" id="KW-0245">EGF-like domain</keyword>
<feature type="compositionally biased region" description="Low complexity" evidence="6">
    <location>
        <begin position="564"/>
        <end position="577"/>
    </location>
</feature>
<dbReference type="Gene3D" id="2.10.25.10">
    <property type="entry name" value="Laminin"/>
    <property type="match status" value="2"/>
</dbReference>
<feature type="disulfide bond" evidence="5">
    <location>
        <begin position="337"/>
        <end position="346"/>
    </location>
</feature>
<evidence type="ECO:0000313" key="11">
    <source>
        <dbReference type="Proteomes" id="UP000005237"/>
    </source>
</evidence>
<dbReference type="GO" id="GO:0005509">
    <property type="term" value="F:calcium ion binding"/>
    <property type="evidence" value="ECO:0007669"/>
    <property type="project" value="InterPro"/>
</dbReference>
<dbReference type="PANTHER" id="PTHR24050:SF28">
    <property type="entry name" value="UROMODULIN-LIKE"/>
    <property type="match status" value="1"/>
</dbReference>
<evidence type="ECO:0000256" key="1">
    <source>
        <dbReference type="ARBA" id="ARBA00022536"/>
    </source>
</evidence>
<name>A0A8R1EUP2_CAEJA</name>